<dbReference type="SUPFAM" id="SSF81330">
    <property type="entry name" value="Gated mechanosensitive channel"/>
    <property type="match status" value="1"/>
</dbReference>
<dbReference type="AlphaFoldDB" id="A0A369LBM2"/>
<keyword evidence="4 10" id="KW-1003">Cell membrane</keyword>
<evidence type="ECO:0000256" key="8">
    <source>
        <dbReference type="ARBA" id="ARBA00023136"/>
    </source>
</evidence>
<accession>A0A369LBM2</accession>
<keyword evidence="9 10" id="KW-0407">Ion channel</keyword>
<dbReference type="InterPro" id="IPR037673">
    <property type="entry name" value="MSC/AndL"/>
</dbReference>
<protein>
    <recommendedName>
        <fullName evidence="10">Large-conductance mechanosensitive channel</fullName>
    </recommendedName>
</protein>
<evidence type="ECO:0000313" key="12">
    <source>
        <dbReference type="Proteomes" id="UP000253975"/>
    </source>
</evidence>
<evidence type="ECO:0000256" key="5">
    <source>
        <dbReference type="ARBA" id="ARBA00022692"/>
    </source>
</evidence>
<evidence type="ECO:0000313" key="11">
    <source>
        <dbReference type="EMBL" id="RDB57033.1"/>
    </source>
</evidence>
<dbReference type="PANTHER" id="PTHR30266">
    <property type="entry name" value="MECHANOSENSITIVE CHANNEL MSCL"/>
    <property type="match status" value="1"/>
</dbReference>
<comment type="subunit">
    <text evidence="10">Homopentamer.</text>
</comment>
<dbReference type="InterPro" id="IPR019823">
    <property type="entry name" value="Mechanosensitive_channel_CS"/>
</dbReference>
<dbReference type="Pfam" id="PF01741">
    <property type="entry name" value="MscL"/>
    <property type="match status" value="1"/>
</dbReference>
<keyword evidence="8 10" id="KW-0472">Membrane</keyword>
<dbReference type="HAMAP" id="MF_00115">
    <property type="entry name" value="MscL"/>
    <property type="match status" value="1"/>
</dbReference>
<comment type="function">
    <text evidence="10">Channel that opens in response to stretch forces in the membrane lipid bilayer. May participate in the regulation of osmotic pressure changes within the cell.</text>
</comment>
<dbReference type="InterPro" id="IPR001185">
    <property type="entry name" value="MS_channel"/>
</dbReference>
<reference evidence="11 12" key="1">
    <citation type="journal article" date="2018" name="Elife">
        <title>Discovery and characterization of a prevalent human gut bacterial enzyme sufficient for the inactivation of a family of plant toxins.</title>
        <authorList>
            <person name="Koppel N."/>
            <person name="Bisanz J.E."/>
            <person name="Pandelia M.E."/>
            <person name="Turnbaugh P.J."/>
            <person name="Balskus E.P."/>
        </authorList>
    </citation>
    <scope>NUCLEOTIDE SEQUENCE [LARGE SCALE GENOMIC DNA]</scope>
    <source>
        <strain evidence="11 12">OB21 GAM31</strain>
    </source>
</reference>
<dbReference type="GO" id="GO:0008381">
    <property type="term" value="F:mechanosensitive monoatomic ion channel activity"/>
    <property type="evidence" value="ECO:0007669"/>
    <property type="project" value="UniProtKB-UniRule"/>
</dbReference>
<dbReference type="GO" id="GO:0005886">
    <property type="term" value="C:plasma membrane"/>
    <property type="evidence" value="ECO:0007669"/>
    <property type="project" value="UniProtKB-SubCell"/>
</dbReference>
<dbReference type="PANTHER" id="PTHR30266:SF2">
    <property type="entry name" value="LARGE-CONDUCTANCE MECHANOSENSITIVE CHANNEL"/>
    <property type="match status" value="1"/>
</dbReference>
<dbReference type="RefSeq" id="WP_114616002.1">
    <property type="nucleotide sequence ID" value="NZ_CALIRK010000004.1"/>
</dbReference>
<proteinExistence type="inferred from homology"/>
<evidence type="ECO:0000256" key="2">
    <source>
        <dbReference type="ARBA" id="ARBA00007254"/>
    </source>
</evidence>
<comment type="caution">
    <text evidence="11">The sequence shown here is derived from an EMBL/GenBank/DDBJ whole genome shotgun (WGS) entry which is preliminary data.</text>
</comment>
<feature type="transmembrane region" description="Helical" evidence="10">
    <location>
        <begin position="20"/>
        <end position="42"/>
    </location>
</feature>
<dbReference type="NCBIfam" id="TIGR00220">
    <property type="entry name" value="mscL"/>
    <property type="match status" value="1"/>
</dbReference>
<evidence type="ECO:0000256" key="4">
    <source>
        <dbReference type="ARBA" id="ARBA00022475"/>
    </source>
</evidence>
<evidence type="ECO:0000256" key="6">
    <source>
        <dbReference type="ARBA" id="ARBA00022989"/>
    </source>
</evidence>
<dbReference type="InterPro" id="IPR036019">
    <property type="entry name" value="MscL_channel"/>
</dbReference>
<sequence>MKKFFSEFKEFINRGNVMDLAVAVIIGGAFTSIVTALTTNIINPLISVIAGGGADTISGLVVPGTDIDFGAFISACINFLIVAFVVFLLVKAVNKAQDLGNKLTGKEEEAPKAAPVCPYCLEEVKEGATRCPHCAGVFDAPAKAK</sequence>
<gene>
    <name evidence="10 11" type="primary">mscL</name>
    <name evidence="11" type="ORF">C1881_08000</name>
</gene>
<keyword evidence="6 10" id="KW-1133">Transmembrane helix</keyword>
<dbReference type="Gene3D" id="1.10.1200.120">
    <property type="entry name" value="Large-conductance mechanosensitive channel, MscL, domain 1"/>
    <property type="match status" value="1"/>
</dbReference>
<evidence type="ECO:0000256" key="7">
    <source>
        <dbReference type="ARBA" id="ARBA00023065"/>
    </source>
</evidence>
<organism evidence="11 12">
    <name type="scientific">Slackia isoflavoniconvertens</name>
    <dbReference type="NCBI Taxonomy" id="572010"/>
    <lineage>
        <taxon>Bacteria</taxon>
        <taxon>Bacillati</taxon>
        <taxon>Actinomycetota</taxon>
        <taxon>Coriobacteriia</taxon>
        <taxon>Eggerthellales</taxon>
        <taxon>Eggerthellaceae</taxon>
        <taxon>Slackia</taxon>
    </lineage>
</organism>
<dbReference type="PRINTS" id="PR01264">
    <property type="entry name" value="MECHCHANNEL"/>
</dbReference>
<name>A0A369LBM2_9ACTN</name>
<comment type="subcellular location">
    <subcellularLocation>
        <location evidence="1 10">Cell membrane</location>
        <topology evidence="1 10">Multi-pass membrane protein</topology>
    </subcellularLocation>
</comment>
<keyword evidence="3 10" id="KW-0813">Transport</keyword>
<comment type="similarity">
    <text evidence="2 10">Belongs to the MscL family.</text>
</comment>
<keyword evidence="7 10" id="KW-0406">Ion transport</keyword>
<evidence type="ECO:0000256" key="1">
    <source>
        <dbReference type="ARBA" id="ARBA00004651"/>
    </source>
</evidence>
<evidence type="ECO:0000256" key="3">
    <source>
        <dbReference type="ARBA" id="ARBA00022448"/>
    </source>
</evidence>
<dbReference type="Proteomes" id="UP000253975">
    <property type="component" value="Unassembled WGS sequence"/>
</dbReference>
<feature type="transmembrane region" description="Helical" evidence="10">
    <location>
        <begin position="69"/>
        <end position="90"/>
    </location>
</feature>
<evidence type="ECO:0000256" key="9">
    <source>
        <dbReference type="ARBA" id="ARBA00023303"/>
    </source>
</evidence>
<keyword evidence="5 10" id="KW-0812">Transmembrane</keyword>
<dbReference type="EMBL" id="PPTO01000013">
    <property type="protein sequence ID" value="RDB57033.1"/>
    <property type="molecule type" value="Genomic_DNA"/>
</dbReference>
<evidence type="ECO:0000256" key="10">
    <source>
        <dbReference type="HAMAP-Rule" id="MF_00115"/>
    </source>
</evidence>
<dbReference type="PROSITE" id="PS01327">
    <property type="entry name" value="MSCL"/>
    <property type="match status" value="1"/>
</dbReference>